<dbReference type="InterPro" id="IPR003368">
    <property type="entry name" value="POMP_repeat"/>
</dbReference>
<feature type="compositionally biased region" description="Pro residues" evidence="8">
    <location>
        <begin position="1673"/>
        <end position="1686"/>
    </location>
</feature>
<evidence type="ECO:0000256" key="9">
    <source>
        <dbReference type="SAM" id="Phobius"/>
    </source>
</evidence>
<dbReference type="NCBIfam" id="TIGR01376">
    <property type="entry name" value="POMP_repeat"/>
    <property type="match status" value="1"/>
</dbReference>
<feature type="transmembrane region" description="Helical" evidence="9">
    <location>
        <begin position="920"/>
        <end position="941"/>
    </location>
</feature>
<dbReference type="Proteomes" id="UP001230188">
    <property type="component" value="Unassembled WGS sequence"/>
</dbReference>
<evidence type="ECO:0000313" key="11">
    <source>
        <dbReference type="EMBL" id="KAJ8605842.1"/>
    </source>
</evidence>
<keyword evidence="6 9" id="KW-0472">Membrane</keyword>
<evidence type="ECO:0000256" key="1">
    <source>
        <dbReference type="ARBA" id="ARBA00004196"/>
    </source>
</evidence>
<name>A0AAD7XNE3_9STRA</name>
<sequence length="1755" mass="187948">MMIILLLAPLVVAVAAAAAVSSSSSSWKEEIIEGTVMVESTLVFNASFHVVGGGTLDGRWSRRRIIENYGELIIENVTVTRGFSEEDGAGILNFGSLLLRHATVSHCTTPNGYGGGAFNGGELVAENVVFAHNEANKWGGGVHNVGIFAAIRTFIFDNYAQYGDGAGAYNAGRFVANQTIIASNSVGVRWGGGVFNTGVFEATGTKISHNTAFRFGGGVHNAGTFRARGCSIEGNAAATGGGITSSGILDITNSRISGNTASSDGGGLGLLTGGTATLANSTGIENAAGRGGFAYVQNGRVYSAGNVVIKANVATEGAAFYIADRTSGAAVVGYSLKLRGHARATVSVGAGATASLQGLESEGNVAPQGAFLYVNPSATVEISDIVSQNDASIFDGVVFLGVYSTTTLRNATIRGATSTDGSGTVYAAGVTSLALRSVLIVDSFAFSDGSAIFVKKVTKSVEIFDSFVCRASGETSIFLEAANATIRRSELIASATLRATAGSTVVLDDVIVRDGIAAVKIESKSRLFVVNSRFFRNNAGACGGALWVSDASATLLHTTLSQNRAEEGGAACVAASGLLRLENASLLENAAVGDGGALYCAADGTVESSLDTFFASNTAGRNGGAVYAARGSALKPAAAAAAKNSTEKKTYYYVVVANNNVASKGGGGGAYFESGRRSSSVVVIGTNNAAAYGPLRASGVATISALTTTTTTMEAATASAAFVIHIRALDAFNQLVTTATGVVRLSSESIIDGATELRLEAGVAEARVAVVDAPGSTVHITAEYEATTTTTFRVALRECRAGEVTETARCAECPDYEYWDEGTCKACQVGMACDFPSIAPIEHRILRTLVLKEGWWRGAATSTTLYRCPMGDRACRPTAAAGDSICAKGYAGPKCAACEKDYYKSHNKCLECEEAKNHRALVLGAGFLGLVFCVATVFFAFRNTIFFSDATTLKLRKSRIYRVSSVARFKILWSTFQIITSIDAALEIKFPEPVSRVLRALSSFVNFDVSVLPIACVVARYNFYRKLLAATLAPLALIGAILLSSKIKICTSSNHQFPGRAKLAFLASFLVYPMSSSVILAVFRCDHVKHYPSHLVADPGLRCGTPRHEIFKVYGCVMTVLIPVGFPVFYFVVLLKNARRIQPPAKDAYVQRMIRSKDATLDPIRTLFDAFKPRAYAFECFECVRRITLIGVVPFVTSNTYRAGLALVISLFAINVYREVAPFHDDYTNSLASACAWLVFSTYLAGNMLSVNEVVASKYDDNFVVYDLNHLALGTILLALNFGIIGLAVRYGAEDKRRERQIELMLAEMRFKEIEADMDVIELRADILSLRSKYEPYLLFKTVSSSSLLVAPDDDNISAANAAHAAHAHAAADDHRRASIIKSTSRYYRFDACHYPCYVVSLTKLRTLDRLVCHEDALERGILERLTPTSTNPNPALTYFVSHNWESPGGPDNPRNTKLEWLKRVRTHLCLPPTVNEVWIWLDFVSIPQKPSSSSEKDNAVASLCYYVNLCSRFIPLVRDHDVWRDLYGEDISREGQIQTYLGRGWCRLELLAALTPKKFASGDFRPGPRNVRFRYHHDPTSAGTGPLVTSACVRDPRKGQFSIPGDKTAIEPVLAAIALRFAEYARSGSDAWDATLDVLTRPLWLKTLAGVKADAIENPRQHVPEATSRPLRPTPKPPAPAPAAVPPSTRKSIVDPEISNDDVNVVIVTAATELDQSATTTTIYEEEEEEDGGGGDDKEEEPASPRETTYLRTT</sequence>
<feature type="region of interest" description="Disordered" evidence="8">
    <location>
        <begin position="1657"/>
        <end position="1698"/>
    </location>
</feature>
<evidence type="ECO:0000256" key="5">
    <source>
        <dbReference type="ARBA" id="ARBA00022729"/>
    </source>
</evidence>
<dbReference type="PANTHER" id="PTHR11319">
    <property type="entry name" value="G PROTEIN-COUPLED RECEPTOR-RELATED"/>
    <property type="match status" value="1"/>
</dbReference>
<keyword evidence="7" id="KW-0998">Cell outer membrane</keyword>
<feature type="transmembrane region" description="Helical" evidence="9">
    <location>
        <begin position="1271"/>
        <end position="1293"/>
    </location>
</feature>
<dbReference type="PANTHER" id="PTHR11319:SF35">
    <property type="entry name" value="OUTER MEMBRANE PROTEIN PMPC-RELATED"/>
    <property type="match status" value="1"/>
</dbReference>
<evidence type="ECO:0008006" key="13">
    <source>
        <dbReference type="Google" id="ProtNLM"/>
    </source>
</evidence>
<keyword evidence="9" id="KW-1133">Transmembrane helix</keyword>
<evidence type="ECO:0000256" key="2">
    <source>
        <dbReference type="ARBA" id="ARBA00004442"/>
    </source>
</evidence>
<comment type="subcellular location">
    <subcellularLocation>
        <location evidence="1">Cell envelope</location>
    </subcellularLocation>
    <subcellularLocation>
        <location evidence="2">Cell outer membrane</location>
    </subcellularLocation>
    <subcellularLocation>
        <location evidence="3">Secreted</location>
    </subcellularLocation>
</comment>
<feature type="transmembrane region" description="Helical" evidence="9">
    <location>
        <begin position="1063"/>
        <end position="1083"/>
    </location>
</feature>
<comment type="caution">
    <text evidence="11">The sequence shown here is derived from an EMBL/GenBank/DDBJ whole genome shotgun (WGS) entry which is preliminary data.</text>
</comment>
<evidence type="ECO:0000313" key="12">
    <source>
        <dbReference type="Proteomes" id="UP001230188"/>
    </source>
</evidence>
<keyword evidence="9" id="KW-0812">Transmembrane</keyword>
<proteinExistence type="predicted"/>
<feature type="transmembrane region" description="Helical" evidence="9">
    <location>
        <begin position="1201"/>
        <end position="1218"/>
    </location>
</feature>
<organism evidence="11 12">
    <name type="scientific">Chrysophaeum taylorii</name>
    <dbReference type="NCBI Taxonomy" id="2483200"/>
    <lineage>
        <taxon>Eukaryota</taxon>
        <taxon>Sar</taxon>
        <taxon>Stramenopiles</taxon>
        <taxon>Ochrophyta</taxon>
        <taxon>Pelagophyceae</taxon>
        <taxon>Pelagomonadales</taxon>
        <taxon>Pelagomonadaceae</taxon>
        <taxon>Chrysophaeum</taxon>
    </lineage>
</organism>
<keyword evidence="12" id="KW-1185">Reference proteome</keyword>
<feature type="chain" id="PRO_5042133941" description="Polymorphic outer membrane protein" evidence="10">
    <location>
        <begin position="18"/>
        <end position="1755"/>
    </location>
</feature>
<keyword evidence="4" id="KW-0964">Secreted</keyword>
<keyword evidence="5 10" id="KW-0732">Signal</keyword>
<feature type="region of interest" description="Disordered" evidence="8">
    <location>
        <begin position="1712"/>
        <end position="1755"/>
    </location>
</feature>
<evidence type="ECO:0000256" key="3">
    <source>
        <dbReference type="ARBA" id="ARBA00004613"/>
    </source>
</evidence>
<evidence type="ECO:0000256" key="10">
    <source>
        <dbReference type="SAM" id="SignalP"/>
    </source>
</evidence>
<feature type="transmembrane region" description="Helical" evidence="9">
    <location>
        <begin position="1230"/>
        <end position="1251"/>
    </location>
</feature>
<evidence type="ECO:0000256" key="6">
    <source>
        <dbReference type="ARBA" id="ARBA00023136"/>
    </source>
</evidence>
<feature type="transmembrane region" description="Helical" evidence="9">
    <location>
        <begin position="1111"/>
        <end position="1133"/>
    </location>
</feature>
<reference evidence="11" key="1">
    <citation type="submission" date="2023-01" db="EMBL/GenBank/DDBJ databases">
        <title>Metagenome sequencing of chrysophaentin producing Chrysophaeum taylorii.</title>
        <authorList>
            <person name="Davison J."/>
            <person name="Bewley C."/>
        </authorList>
    </citation>
    <scope>NUCLEOTIDE SEQUENCE</scope>
    <source>
        <strain evidence="11">NIES-1699</strain>
    </source>
</reference>
<feature type="compositionally biased region" description="Acidic residues" evidence="8">
    <location>
        <begin position="1725"/>
        <end position="1743"/>
    </location>
</feature>
<evidence type="ECO:0000256" key="7">
    <source>
        <dbReference type="ARBA" id="ARBA00023237"/>
    </source>
</evidence>
<feature type="compositionally biased region" description="Polar residues" evidence="8">
    <location>
        <begin position="1715"/>
        <end position="1724"/>
    </location>
</feature>
<dbReference type="InterPro" id="IPR011050">
    <property type="entry name" value="Pectin_lyase_fold/virulence"/>
</dbReference>
<feature type="signal peptide" evidence="10">
    <location>
        <begin position="1"/>
        <end position="17"/>
    </location>
</feature>
<dbReference type="GO" id="GO:0005576">
    <property type="term" value="C:extracellular region"/>
    <property type="evidence" value="ECO:0007669"/>
    <property type="project" value="UniProtKB-SubCell"/>
</dbReference>
<gene>
    <name evidence="11" type="ORF">CTAYLR_000515</name>
</gene>
<evidence type="ECO:0000256" key="8">
    <source>
        <dbReference type="SAM" id="MobiDB-lite"/>
    </source>
</evidence>
<accession>A0AAD7XNE3</accession>
<dbReference type="EMBL" id="JAQMWT010000309">
    <property type="protein sequence ID" value="KAJ8605842.1"/>
    <property type="molecule type" value="Genomic_DNA"/>
</dbReference>
<protein>
    <recommendedName>
        <fullName evidence="13">Polymorphic outer membrane protein</fullName>
    </recommendedName>
</protein>
<evidence type="ECO:0000256" key="4">
    <source>
        <dbReference type="ARBA" id="ARBA00022525"/>
    </source>
</evidence>
<dbReference type="SUPFAM" id="SSF51126">
    <property type="entry name" value="Pectin lyase-like"/>
    <property type="match status" value="2"/>
</dbReference>
<feature type="transmembrane region" description="Helical" evidence="9">
    <location>
        <begin position="1026"/>
        <end position="1043"/>
    </location>
</feature>